<comment type="caution">
    <text evidence="4">Lacks conserved residue(s) required for the propagation of feature annotation.</text>
</comment>
<evidence type="ECO:0000256" key="3">
    <source>
        <dbReference type="ARBA" id="ARBA00023098"/>
    </source>
</evidence>
<keyword evidence="5" id="KW-0472">Membrane</keyword>
<evidence type="ECO:0000313" key="7">
    <source>
        <dbReference type="EMBL" id="GFT23279.1"/>
    </source>
</evidence>
<dbReference type="EMBL" id="BMAW01059863">
    <property type="protein sequence ID" value="GFT23279.1"/>
    <property type="molecule type" value="Genomic_DNA"/>
</dbReference>
<organism evidence="7 8">
    <name type="scientific">Nephila pilipes</name>
    <name type="common">Giant wood spider</name>
    <name type="synonym">Nephila maculata</name>
    <dbReference type="NCBI Taxonomy" id="299642"/>
    <lineage>
        <taxon>Eukaryota</taxon>
        <taxon>Metazoa</taxon>
        <taxon>Ecdysozoa</taxon>
        <taxon>Arthropoda</taxon>
        <taxon>Chelicerata</taxon>
        <taxon>Arachnida</taxon>
        <taxon>Araneae</taxon>
        <taxon>Araneomorphae</taxon>
        <taxon>Entelegynae</taxon>
        <taxon>Araneoidea</taxon>
        <taxon>Nephilidae</taxon>
        <taxon>Nephila</taxon>
    </lineage>
</organism>
<evidence type="ECO:0000256" key="1">
    <source>
        <dbReference type="ARBA" id="ARBA00022801"/>
    </source>
</evidence>
<dbReference type="GO" id="GO:0019369">
    <property type="term" value="P:arachidonate metabolic process"/>
    <property type="evidence" value="ECO:0007669"/>
    <property type="project" value="TreeGrafter"/>
</dbReference>
<keyword evidence="1" id="KW-0378">Hydrolase</keyword>
<reference evidence="7" key="1">
    <citation type="submission" date="2020-08" db="EMBL/GenBank/DDBJ databases">
        <title>Multicomponent nature underlies the extraordinary mechanical properties of spider dragline silk.</title>
        <authorList>
            <person name="Kono N."/>
            <person name="Nakamura H."/>
            <person name="Mori M."/>
            <person name="Yoshida Y."/>
            <person name="Ohtoshi R."/>
            <person name="Malay A.D."/>
            <person name="Moran D.A.P."/>
            <person name="Tomita M."/>
            <person name="Numata K."/>
            <person name="Arakawa K."/>
        </authorList>
    </citation>
    <scope>NUCLEOTIDE SEQUENCE</scope>
</reference>
<keyword evidence="8" id="KW-1185">Reference proteome</keyword>
<evidence type="ECO:0000256" key="4">
    <source>
        <dbReference type="PROSITE-ProRule" id="PRU01161"/>
    </source>
</evidence>
<dbReference type="InterPro" id="IPR016035">
    <property type="entry name" value="Acyl_Trfase/lysoPLipase"/>
</dbReference>
<protein>
    <submittedName>
        <fullName evidence="7">Calcium-independent phospholipase A2-gamma</fullName>
    </submittedName>
</protein>
<keyword evidence="5" id="KW-1133">Transmembrane helix</keyword>
<feature type="transmembrane region" description="Helical" evidence="5">
    <location>
        <begin position="20"/>
        <end position="40"/>
    </location>
</feature>
<sequence>MAIEILRQLEARTNKKVYELFDILCGVSSGAILSLLLGGLRLSLDECESLYRKLSDEIFSRSTFWGTGRLMWSHAYYDTTAWVNVLKKTFGETLIIDTAKQKDSPK</sequence>
<gene>
    <name evidence="7" type="primary">PNPLA8</name>
    <name evidence="7" type="ORF">NPIL_113381</name>
</gene>
<feature type="domain" description="PNPLA" evidence="6">
    <location>
        <begin position="1"/>
        <end position="106"/>
    </location>
</feature>
<dbReference type="Gene3D" id="3.40.1090.10">
    <property type="entry name" value="Cytosolic phospholipase A2 catalytic domain"/>
    <property type="match status" value="1"/>
</dbReference>
<proteinExistence type="predicted"/>
<dbReference type="AlphaFoldDB" id="A0A8X6TJ68"/>
<feature type="non-terminal residue" evidence="7">
    <location>
        <position position="1"/>
    </location>
</feature>
<dbReference type="PROSITE" id="PS51635">
    <property type="entry name" value="PNPLA"/>
    <property type="match status" value="1"/>
</dbReference>
<keyword evidence="3" id="KW-0443">Lipid metabolism</keyword>
<dbReference type="PANTHER" id="PTHR24185:SF1">
    <property type="entry name" value="CALCIUM-INDEPENDENT PHOSPHOLIPASE A2-GAMMA"/>
    <property type="match status" value="1"/>
</dbReference>
<keyword evidence="2" id="KW-0442">Lipid degradation</keyword>
<dbReference type="GO" id="GO:0016020">
    <property type="term" value="C:membrane"/>
    <property type="evidence" value="ECO:0007669"/>
    <property type="project" value="TreeGrafter"/>
</dbReference>
<keyword evidence="5" id="KW-0812">Transmembrane</keyword>
<feature type="short sequence motif" description="GXSXG" evidence="4">
    <location>
        <begin position="26"/>
        <end position="30"/>
    </location>
</feature>
<dbReference type="PANTHER" id="PTHR24185">
    <property type="entry name" value="CALCIUM-INDEPENDENT PHOSPHOLIPASE A2-GAMMA"/>
    <property type="match status" value="1"/>
</dbReference>
<dbReference type="Pfam" id="PF01734">
    <property type="entry name" value="Patatin"/>
    <property type="match status" value="1"/>
</dbReference>
<evidence type="ECO:0000313" key="8">
    <source>
        <dbReference type="Proteomes" id="UP000887013"/>
    </source>
</evidence>
<accession>A0A8X6TJ68</accession>
<evidence type="ECO:0000256" key="2">
    <source>
        <dbReference type="ARBA" id="ARBA00022963"/>
    </source>
</evidence>
<evidence type="ECO:0000259" key="6">
    <source>
        <dbReference type="PROSITE" id="PS51635"/>
    </source>
</evidence>
<dbReference type="Proteomes" id="UP000887013">
    <property type="component" value="Unassembled WGS sequence"/>
</dbReference>
<dbReference type="OrthoDB" id="630895at2759"/>
<dbReference type="GO" id="GO:0016042">
    <property type="term" value="P:lipid catabolic process"/>
    <property type="evidence" value="ECO:0007669"/>
    <property type="project" value="UniProtKB-KW"/>
</dbReference>
<evidence type="ECO:0000256" key="5">
    <source>
        <dbReference type="SAM" id="Phobius"/>
    </source>
</evidence>
<name>A0A8X6TJ68_NEPPI</name>
<comment type="caution">
    <text evidence="7">The sequence shown here is derived from an EMBL/GenBank/DDBJ whole genome shotgun (WGS) entry which is preliminary data.</text>
</comment>
<dbReference type="GO" id="GO:0047499">
    <property type="term" value="F:calcium-independent phospholipase A2 activity"/>
    <property type="evidence" value="ECO:0007669"/>
    <property type="project" value="TreeGrafter"/>
</dbReference>
<dbReference type="InterPro" id="IPR002641">
    <property type="entry name" value="PNPLA_dom"/>
</dbReference>
<dbReference type="SUPFAM" id="SSF52151">
    <property type="entry name" value="FabD/lysophospholipase-like"/>
    <property type="match status" value="1"/>
</dbReference>